<accession>A0A523XVU1</accession>
<evidence type="ECO:0000313" key="2">
    <source>
        <dbReference type="Proteomes" id="UP000315534"/>
    </source>
</evidence>
<dbReference type="Proteomes" id="UP000315534">
    <property type="component" value="Unassembled WGS sequence"/>
</dbReference>
<gene>
    <name evidence="1" type="ORF">E3J38_00480</name>
</gene>
<dbReference type="AlphaFoldDB" id="A0A523XVU1"/>
<evidence type="ECO:0000313" key="1">
    <source>
        <dbReference type="EMBL" id="TET83423.1"/>
    </source>
</evidence>
<dbReference type="EMBL" id="SOIP01000025">
    <property type="protein sequence ID" value="TET83423.1"/>
    <property type="molecule type" value="Genomic_DNA"/>
</dbReference>
<name>A0A523XVU1_UNCT6</name>
<sequence length="97" mass="11140">MPFCSEKDVAIPYPFLKESARSLDLIDEVSLRRTRVFQGVQGLSLELADFLFELAFRGLNYVYDNAGVLRRTKESKILLVIDNIESEGFKPSHWLIC</sequence>
<reference evidence="1 2" key="1">
    <citation type="submission" date="2019-03" db="EMBL/GenBank/DDBJ databases">
        <title>Metabolic potential of uncultured bacteria and archaea associated with petroleum seepage in deep-sea sediments.</title>
        <authorList>
            <person name="Dong X."/>
            <person name="Hubert C."/>
        </authorList>
    </citation>
    <scope>NUCLEOTIDE SEQUENCE [LARGE SCALE GENOMIC DNA]</scope>
    <source>
        <strain evidence="1">E29_bin36</strain>
    </source>
</reference>
<comment type="caution">
    <text evidence="1">The sequence shown here is derived from an EMBL/GenBank/DDBJ whole genome shotgun (WGS) entry which is preliminary data.</text>
</comment>
<protein>
    <submittedName>
        <fullName evidence="1">Uncharacterized protein</fullName>
    </submittedName>
</protein>
<organism evidence="1 2">
    <name type="scientific">candidate division TA06 bacterium</name>
    <dbReference type="NCBI Taxonomy" id="2250710"/>
    <lineage>
        <taxon>Bacteria</taxon>
        <taxon>Bacteria division TA06</taxon>
    </lineage>
</organism>
<proteinExistence type="predicted"/>